<accession>A0A0V1DQU5</accession>
<dbReference type="EMBL" id="JYDT01001877">
    <property type="protein sequence ID" value="KRY63934.1"/>
    <property type="molecule type" value="Genomic_DNA"/>
</dbReference>
<dbReference type="Proteomes" id="UP000054995">
    <property type="component" value="Unassembled WGS sequence"/>
</dbReference>
<dbReference type="AlphaFoldDB" id="A0A0V1DQU5"/>
<evidence type="ECO:0000256" key="1">
    <source>
        <dbReference type="SAM" id="MobiDB-lite"/>
    </source>
</evidence>
<sequence>MPKLMKGATPSKLVKGVTATRIRNNTVSSLRQLRILIAKHNATDFTSLSIPSPNGRGSSLENRSSQHRGYC</sequence>
<gene>
    <name evidence="2" type="ORF">T4D_5190</name>
</gene>
<name>A0A0V1DQU5_TRIPS</name>
<comment type="caution">
    <text evidence="2">The sequence shown here is derived from an EMBL/GenBank/DDBJ whole genome shotgun (WGS) entry which is preliminary data.</text>
</comment>
<proteinExistence type="predicted"/>
<keyword evidence="3" id="KW-1185">Reference proteome</keyword>
<evidence type="ECO:0000313" key="3">
    <source>
        <dbReference type="Proteomes" id="UP000054995"/>
    </source>
</evidence>
<protein>
    <submittedName>
        <fullName evidence="2">Uncharacterized protein</fullName>
    </submittedName>
</protein>
<feature type="region of interest" description="Disordered" evidence="1">
    <location>
        <begin position="46"/>
        <end position="71"/>
    </location>
</feature>
<organism evidence="2 3">
    <name type="scientific">Trichinella pseudospiralis</name>
    <name type="common">Parasitic roundworm</name>
    <dbReference type="NCBI Taxonomy" id="6337"/>
    <lineage>
        <taxon>Eukaryota</taxon>
        <taxon>Metazoa</taxon>
        <taxon>Ecdysozoa</taxon>
        <taxon>Nematoda</taxon>
        <taxon>Enoplea</taxon>
        <taxon>Dorylaimia</taxon>
        <taxon>Trichinellida</taxon>
        <taxon>Trichinellidae</taxon>
        <taxon>Trichinella</taxon>
    </lineage>
</organism>
<evidence type="ECO:0000313" key="2">
    <source>
        <dbReference type="EMBL" id="KRY63934.1"/>
    </source>
</evidence>
<feature type="compositionally biased region" description="Polar residues" evidence="1">
    <location>
        <begin position="46"/>
        <end position="63"/>
    </location>
</feature>
<reference evidence="2 3" key="1">
    <citation type="submission" date="2015-01" db="EMBL/GenBank/DDBJ databases">
        <title>Evolution of Trichinella species and genotypes.</title>
        <authorList>
            <person name="Korhonen P.K."/>
            <person name="Edoardo P."/>
            <person name="Giuseppe L.R."/>
            <person name="Gasser R.B."/>
        </authorList>
    </citation>
    <scope>NUCLEOTIDE SEQUENCE [LARGE SCALE GENOMIC DNA]</scope>
    <source>
        <strain evidence="2">ISS470</strain>
    </source>
</reference>